<gene>
    <name evidence="10" type="ORF">TMPK1_29510</name>
</gene>
<organism evidence="10 11">
    <name type="scientific">Roseiterribacter gracilis</name>
    <dbReference type="NCBI Taxonomy" id="2812848"/>
    <lineage>
        <taxon>Bacteria</taxon>
        <taxon>Pseudomonadati</taxon>
        <taxon>Pseudomonadota</taxon>
        <taxon>Alphaproteobacteria</taxon>
        <taxon>Rhodospirillales</taxon>
        <taxon>Roseiterribacteraceae</taxon>
        <taxon>Roseiterribacter</taxon>
    </lineage>
</organism>
<dbReference type="Proteomes" id="UP000681075">
    <property type="component" value="Unassembled WGS sequence"/>
</dbReference>
<reference evidence="10" key="1">
    <citation type="submission" date="2021-02" db="EMBL/GenBank/DDBJ databases">
        <title>Genome sequence of Rhodospirillales sp. strain TMPK1 isolated from soil.</title>
        <authorList>
            <person name="Nakai R."/>
            <person name="Kusada H."/>
            <person name="Tamaki H."/>
        </authorList>
    </citation>
    <scope>NUCLEOTIDE SEQUENCE</scope>
    <source>
        <strain evidence="10">TMPK1</strain>
    </source>
</reference>
<keyword evidence="6" id="KW-1133">Transmembrane helix</keyword>
<dbReference type="Gene3D" id="1.10.287.950">
    <property type="entry name" value="Methyl-accepting chemotaxis protein"/>
    <property type="match status" value="1"/>
</dbReference>
<dbReference type="GO" id="GO:0004888">
    <property type="term" value="F:transmembrane signaling receptor activity"/>
    <property type="evidence" value="ECO:0007669"/>
    <property type="project" value="InterPro"/>
</dbReference>
<comment type="similarity">
    <text evidence="4">Belongs to the methyl-accepting chemotaxis (MCP) protein family.</text>
</comment>
<dbReference type="GO" id="GO:0007165">
    <property type="term" value="P:signal transduction"/>
    <property type="evidence" value="ECO:0007669"/>
    <property type="project" value="UniProtKB-KW"/>
</dbReference>
<protein>
    <submittedName>
        <fullName evidence="10">Chemotaxis protein</fullName>
    </submittedName>
</protein>
<dbReference type="Gene3D" id="6.10.340.10">
    <property type="match status" value="1"/>
</dbReference>
<evidence type="ECO:0000313" key="11">
    <source>
        <dbReference type="Proteomes" id="UP000681075"/>
    </source>
</evidence>
<evidence type="ECO:0000259" key="8">
    <source>
        <dbReference type="PROSITE" id="PS50192"/>
    </source>
</evidence>
<dbReference type="GO" id="GO:0005886">
    <property type="term" value="C:plasma membrane"/>
    <property type="evidence" value="ECO:0007669"/>
    <property type="project" value="UniProtKB-SubCell"/>
</dbReference>
<dbReference type="InterPro" id="IPR003660">
    <property type="entry name" value="HAMP_dom"/>
</dbReference>
<evidence type="ECO:0000256" key="5">
    <source>
        <dbReference type="PROSITE-ProRule" id="PRU00284"/>
    </source>
</evidence>
<keyword evidence="2" id="KW-1003">Cell membrane</keyword>
<dbReference type="PROSITE" id="PS50192">
    <property type="entry name" value="T_SNARE"/>
    <property type="match status" value="1"/>
</dbReference>
<keyword evidence="6" id="KW-0472">Membrane</keyword>
<comment type="caution">
    <text evidence="10">The sequence shown here is derived from an EMBL/GenBank/DDBJ whole genome shotgun (WGS) entry which is preliminary data.</text>
</comment>
<dbReference type="GO" id="GO:0006935">
    <property type="term" value="P:chemotaxis"/>
    <property type="evidence" value="ECO:0007669"/>
    <property type="project" value="InterPro"/>
</dbReference>
<feature type="domain" description="T-SNARE coiled-coil homology" evidence="8">
    <location>
        <begin position="459"/>
        <end position="521"/>
    </location>
</feature>
<evidence type="ECO:0000256" key="2">
    <source>
        <dbReference type="ARBA" id="ARBA00022519"/>
    </source>
</evidence>
<dbReference type="RefSeq" id="WP_420243890.1">
    <property type="nucleotide sequence ID" value="NZ_BOPV01000001.1"/>
</dbReference>
<dbReference type="SMART" id="SM00304">
    <property type="entry name" value="HAMP"/>
    <property type="match status" value="1"/>
</dbReference>
<dbReference type="Pfam" id="PF12729">
    <property type="entry name" value="4HB_MCP_1"/>
    <property type="match status" value="1"/>
</dbReference>
<evidence type="ECO:0000256" key="1">
    <source>
        <dbReference type="ARBA" id="ARBA00004429"/>
    </source>
</evidence>
<evidence type="ECO:0000313" key="10">
    <source>
        <dbReference type="EMBL" id="GIL40714.1"/>
    </source>
</evidence>
<dbReference type="PANTHER" id="PTHR32089">
    <property type="entry name" value="METHYL-ACCEPTING CHEMOTAXIS PROTEIN MCPB"/>
    <property type="match status" value="1"/>
</dbReference>
<sequence length="563" mass="58425">MLDFFANLRIQTKVTIAFALVLVVTVALGLFGVQRLAAVNAVAADIRNNSLPSTGYLGKVSALSERTRVTEANQLIVKTAAERTRYADSGNTAIAGRETAWKAYEVLVDPGEERAIADKSVKAWSTYMAAHKKYEEMVAAGKFDEAANFYMEDMRVMFADVRDALEKGIEYNTRTGQAIADDGAKTYASARIWIIVALVVTALLCVGAGFALITAVSKPITRMTDAMQRLAAHDLNAEITGIGRRDEIGGMADAVQVFKQSMLTADKLAAEQAREREVRERRAASLESLTQTFEVKVGALADALSAAATEMEATAQSMTTTAGRTDSQALNVAAAAEEASANVQTVASAAEELSASIAEIGRQVGQSATIAARAVDDAKRTDETVQALAAGAEKIGEVIKLIADIAGQTNLLALNATIEAARAGEAGKGFAVVASEVKSLAAQTAKATEEISSHITHIQSATQQAVIAIQAIGGTIGEISAISSGIASSVAEQGAATQEIARNVQQAAAGTQDVTTNITGVKAAATETGAAATQVLGAAGELARNAGKLTGEVNDFIAGVKAA</sequence>
<dbReference type="PROSITE" id="PS50111">
    <property type="entry name" value="CHEMOTAXIS_TRANSDUC_2"/>
    <property type="match status" value="1"/>
</dbReference>
<dbReference type="EMBL" id="BOPV01000001">
    <property type="protein sequence ID" value="GIL40714.1"/>
    <property type="molecule type" value="Genomic_DNA"/>
</dbReference>
<feature type="domain" description="HAMP" evidence="9">
    <location>
        <begin position="214"/>
        <end position="267"/>
    </location>
</feature>
<evidence type="ECO:0000259" key="7">
    <source>
        <dbReference type="PROSITE" id="PS50111"/>
    </source>
</evidence>
<dbReference type="PANTHER" id="PTHR32089:SF112">
    <property type="entry name" value="LYSOZYME-LIKE PROTEIN-RELATED"/>
    <property type="match status" value="1"/>
</dbReference>
<evidence type="ECO:0000256" key="3">
    <source>
        <dbReference type="ARBA" id="ARBA00023224"/>
    </source>
</evidence>
<dbReference type="PRINTS" id="PR00260">
    <property type="entry name" value="CHEMTRNSDUCR"/>
</dbReference>
<evidence type="ECO:0000259" key="9">
    <source>
        <dbReference type="PROSITE" id="PS50885"/>
    </source>
</evidence>
<feature type="domain" description="Methyl-accepting transducer" evidence="7">
    <location>
        <begin position="300"/>
        <end position="543"/>
    </location>
</feature>
<feature type="transmembrane region" description="Helical" evidence="6">
    <location>
        <begin position="192"/>
        <end position="213"/>
    </location>
</feature>
<dbReference type="InterPro" id="IPR024478">
    <property type="entry name" value="HlyB_4HB_MCP"/>
</dbReference>
<dbReference type="AlphaFoldDB" id="A0A8S8XDF0"/>
<dbReference type="InterPro" id="IPR004090">
    <property type="entry name" value="Chemotax_Me-accpt_rcpt"/>
</dbReference>
<dbReference type="Pfam" id="PF00015">
    <property type="entry name" value="MCPsignal"/>
    <property type="match status" value="1"/>
</dbReference>
<dbReference type="InterPro" id="IPR000727">
    <property type="entry name" value="T_SNARE_dom"/>
</dbReference>
<accession>A0A8S8XDF0</accession>
<dbReference type="SUPFAM" id="SSF58104">
    <property type="entry name" value="Methyl-accepting chemotaxis protein (MCP) signaling domain"/>
    <property type="match status" value="1"/>
</dbReference>
<dbReference type="PROSITE" id="PS50885">
    <property type="entry name" value="HAMP"/>
    <property type="match status" value="1"/>
</dbReference>
<dbReference type="SMART" id="SM00283">
    <property type="entry name" value="MA"/>
    <property type="match status" value="1"/>
</dbReference>
<dbReference type="Pfam" id="PF00672">
    <property type="entry name" value="HAMP"/>
    <property type="match status" value="1"/>
</dbReference>
<keyword evidence="6" id="KW-0812">Transmembrane</keyword>
<dbReference type="InterPro" id="IPR004089">
    <property type="entry name" value="MCPsignal_dom"/>
</dbReference>
<dbReference type="CDD" id="cd06225">
    <property type="entry name" value="HAMP"/>
    <property type="match status" value="1"/>
</dbReference>
<proteinExistence type="inferred from homology"/>
<keyword evidence="11" id="KW-1185">Reference proteome</keyword>
<keyword evidence="2" id="KW-0997">Cell inner membrane</keyword>
<keyword evidence="3 5" id="KW-0807">Transducer</keyword>
<comment type="subcellular location">
    <subcellularLocation>
        <location evidence="1">Cell inner membrane</location>
        <topology evidence="1">Multi-pass membrane protein</topology>
    </subcellularLocation>
</comment>
<name>A0A8S8XDF0_9PROT</name>
<evidence type="ECO:0000256" key="6">
    <source>
        <dbReference type="SAM" id="Phobius"/>
    </source>
</evidence>
<evidence type="ECO:0000256" key="4">
    <source>
        <dbReference type="ARBA" id="ARBA00029447"/>
    </source>
</evidence>